<dbReference type="GO" id="GO:0005975">
    <property type="term" value="P:carbohydrate metabolic process"/>
    <property type="evidence" value="ECO:0007669"/>
    <property type="project" value="InterPro"/>
</dbReference>
<evidence type="ECO:0000313" key="3">
    <source>
        <dbReference type="EMBL" id="NEU69594.1"/>
    </source>
</evidence>
<evidence type="ECO:0000313" key="4">
    <source>
        <dbReference type="Proteomes" id="UP000477386"/>
    </source>
</evidence>
<dbReference type="AlphaFoldDB" id="A0A6M0INB9"/>
<dbReference type="PANTHER" id="PTHR11927:SF9">
    <property type="entry name" value="L-FUCOSYLTRANSFERASE"/>
    <property type="match status" value="1"/>
</dbReference>
<dbReference type="PANTHER" id="PTHR11927">
    <property type="entry name" value="GALACTOSIDE 2-L-FUCOSYLTRANSFERASE"/>
    <property type="match status" value="1"/>
</dbReference>
<keyword evidence="4" id="KW-1185">Reference proteome</keyword>
<evidence type="ECO:0000256" key="1">
    <source>
        <dbReference type="ARBA" id="ARBA00022676"/>
    </source>
</evidence>
<organism evidence="3 4">
    <name type="scientific">Spirosoma agri</name>
    <dbReference type="NCBI Taxonomy" id="1987381"/>
    <lineage>
        <taxon>Bacteria</taxon>
        <taxon>Pseudomonadati</taxon>
        <taxon>Bacteroidota</taxon>
        <taxon>Cytophagia</taxon>
        <taxon>Cytophagales</taxon>
        <taxon>Cytophagaceae</taxon>
        <taxon>Spirosoma</taxon>
    </lineage>
</organism>
<evidence type="ECO:0000256" key="2">
    <source>
        <dbReference type="ARBA" id="ARBA00022679"/>
    </source>
</evidence>
<dbReference type="CDD" id="cd11301">
    <property type="entry name" value="Fut1_Fut2_like"/>
    <property type="match status" value="1"/>
</dbReference>
<protein>
    <submittedName>
        <fullName evidence="3">Alpha-1,2-fucosyltransferase</fullName>
    </submittedName>
</protein>
<gene>
    <name evidence="3" type="ORF">GK091_22125</name>
</gene>
<accession>A0A6M0INB9</accession>
<dbReference type="InterPro" id="IPR002516">
    <property type="entry name" value="Glyco_trans_11"/>
</dbReference>
<dbReference type="Proteomes" id="UP000477386">
    <property type="component" value="Unassembled WGS sequence"/>
</dbReference>
<keyword evidence="2 3" id="KW-0808">Transferase</keyword>
<dbReference type="GO" id="GO:0008107">
    <property type="term" value="F:galactoside 2-alpha-L-fucosyltransferase activity"/>
    <property type="evidence" value="ECO:0007669"/>
    <property type="project" value="InterPro"/>
</dbReference>
<dbReference type="EMBL" id="JAAGNZ010000002">
    <property type="protein sequence ID" value="NEU69594.1"/>
    <property type="molecule type" value="Genomic_DNA"/>
</dbReference>
<name>A0A6M0INB9_9BACT</name>
<dbReference type="RefSeq" id="WP_164042064.1">
    <property type="nucleotide sequence ID" value="NZ_JAAGNZ010000002.1"/>
</dbReference>
<dbReference type="Pfam" id="PF01531">
    <property type="entry name" value="Glyco_transf_11"/>
    <property type="match status" value="1"/>
</dbReference>
<reference evidence="3 4" key="1">
    <citation type="submission" date="2020-02" db="EMBL/GenBank/DDBJ databases">
        <title>Draft genome sequence of two Spirosoma agri KCTC 52727 and Spirosoma terrae KCTC 52035.</title>
        <authorList>
            <person name="Rojas J."/>
            <person name="Ambika Manirajan B."/>
            <person name="Ratering S."/>
            <person name="Suarez C."/>
            <person name="Schnell S."/>
        </authorList>
    </citation>
    <scope>NUCLEOTIDE SEQUENCE [LARGE SCALE GENOMIC DNA]</scope>
    <source>
        <strain evidence="3 4">KCTC 52727</strain>
    </source>
</reference>
<proteinExistence type="predicted"/>
<comment type="caution">
    <text evidence="3">The sequence shown here is derived from an EMBL/GenBank/DDBJ whole genome shotgun (WGS) entry which is preliminary data.</text>
</comment>
<dbReference type="GO" id="GO:0016020">
    <property type="term" value="C:membrane"/>
    <property type="evidence" value="ECO:0007669"/>
    <property type="project" value="InterPro"/>
</dbReference>
<keyword evidence="1 3" id="KW-0328">Glycosyltransferase</keyword>
<sequence length="299" mass="33880">MIIVRLAGGLGNQLFQYAFGRALAHRHNVPLKLDLHVLEGRNYDQTMTARAYALDLFGLPVPFATPAEVAPYVPFVTKPSTFLPAQYGHRLLRKVSRSLNPRYVVEKDAARFDAGVLLTAPSHCYVAGYWQSERYFLPIQQELRSELRVVTPLTGPAIALAEHINTVEAVCVHVRRTDFLTDVHQTTLTPAQIRQGVQVLIRRGVKPVLFVFSDDIDWCRRQVRVNDAPVHYVSEEAVGGNVGVHFQLMMGCRHFINSVSTFSWWAAWLSKHPTQLVFHPPHRRSSDWAAQHWITLTDA</sequence>